<dbReference type="PANTHER" id="PTHR30203:SF32">
    <property type="entry name" value="CATION EFFLUX SYSTEM PROTEIN CUSC"/>
    <property type="match status" value="1"/>
</dbReference>
<keyword evidence="2" id="KW-0472">Membrane</keyword>
<evidence type="ECO:0000256" key="1">
    <source>
        <dbReference type="ARBA" id="ARBA00007613"/>
    </source>
</evidence>
<proteinExistence type="inferred from homology"/>
<dbReference type="NCBIfam" id="TIGR01845">
    <property type="entry name" value="outer_NodT"/>
    <property type="match status" value="1"/>
</dbReference>
<evidence type="ECO:0000313" key="3">
    <source>
        <dbReference type="EMBL" id="EYC52210.1"/>
    </source>
</evidence>
<comment type="subcellular location">
    <subcellularLocation>
        <location evidence="2">Cell membrane</location>
        <topology evidence="2">Lipid-anchor</topology>
    </subcellularLocation>
</comment>
<dbReference type="InterPro" id="IPR010131">
    <property type="entry name" value="MdtP/NodT-like"/>
</dbReference>
<dbReference type="InterPro" id="IPR003423">
    <property type="entry name" value="OMP_efflux"/>
</dbReference>
<comment type="similarity">
    <text evidence="1 2">Belongs to the outer membrane factor (OMF) (TC 1.B.17) family.</text>
</comment>
<keyword evidence="2" id="KW-0732">Signal</keyword>
<dbReference type="Proteomes" id="UP000023268">
    <property type="component" value="Unassembled WGS sequence"/>
</dbReference>
<dbReference type="Gene3D" id="2.20.200.10">
    <property type="entry name" value="Outer membrane efflux proteins (OEP)"/>
    <property type="match status" value="1"/>
</dbReference>
<dbReference type="GO" id="GO:0015562">
    <property type="term" value="F:efflux transmembrane transporter activity"/>
    <property type="evidence" value="ECO:0007669"/>
    <property type="project" value="InterPro"/>
</dbReference>
<reference evidence="3 4" key="1">
    <citation type="submission" date="2014-02" db="EMBL/GenBank/DDBJ databases">
        <title>Draft Genome of Hylemonella gracilis isolated from the Niagara River.</title>
        <authorList>
            <person name="Pawlowski D.R."/>
            <person name="Koudelka G.B."/>
        </authorList>
    </citation>
    <scope>NUCLEOTIDE SEQUENCE [LARGE SCALE GENOMIC DNA]</scope>
    <source>
        <strain evidence="3 4">Niagara R</strain>
    </source>
</reference>
<dbReference type="EMBL" id="JEMG01000001">
    <property type="protein sequence ID" value="EYC52210.1"/>
    <property type="molecule type" value="Genomic_DNA"/>
</dbReference>
<organism evidence="3 4">
    <name type="scientific">Hylemonella gracilis str. Niagara R</name>
    <dbReference type="NCBI Taxonomy" id="1458275"/>
    <lineage>
        <taxon>Bacteria</taxon>
        <taxon>Pseudomonadati</taxon>
        <taxon>Pseudomonadota</taxon>
        <taxon>Betaproteobacteria</taxon>
        <taxon>Burkholderiales</taxon>
        <taxon>Comamonadaceae</taxon>
        <taxon>Hylemonella</taxon>
    </lineage>
</organism>
<accession>A0A016XJY3</accession>
<dbReference type="Pfam" id="PF02321">
    <property type="entry name" value="OEP"/>
    <property type="match status" value="2"/>
</dbReference>
<name>A0A016XJY3_9BURK</name>
<dbReference type="AlphaFoldDB" id="A0A016XJY3"/>
<protein>
    <submittedName>
        <fullName evidence="3">Multidrug transporter</fullName>
    </submittedName>
</protein>
<keyword evidence="2" id="KW-0564">Palmitate</keyword>
<dbReference type="GO" id="GO:0005886">
    <property type="term" value="C:plasma membrane"/>
    <property type="evidence" value="ECO:0007669"/>
    <property type="project" value="UniProtKB-SubCell"/>
</dbReference>
<dbReference type="Gene3D" id="1.20.1600.10">
    <property type="entry name" value="Outer membrane efflux proteins (OEP)"/>
    <property type="match status" value="1"/>
</dbReference>
<evidence type="ECO:0000313" key="4">
    <source>
        <dbReference type="Proteomes" id="UP000023268"/>
    </source>
</evidence>
<comment type="caution">
    <text evidence="3">The sequence shown here is derived from an EMBL/GenBank/DDBJ whole genome shotgun (WGS) entry which is preliminary data.</text>
</comment>
<gene>
    <name evidence="3" type="ORF">AZ34_14895</name>
</gene>
<dbReference type="STRING" id="1458275.AZ34_14895"/>
<dbReference type="RefSeq" id="WP_051509888.1">
    <property type="nucleotide sequence ID" value="NZ_JEMG01000001.1"/>
</dbReference>
<evidence type="ECO:0000256" key="2">
    <source>
        <dbReference type="RuleBase" id="RU362097"/>
    </source>
</evidence>
<dbReference type="SUPFAM" id="SSF56954">
    <property type="entry name" value="Outer membrane efflux proteins (OEP)"/>
    <property type="match status" value="1"/>
</dbReference>
<keyword evidence="2" id="KW-0449">Lipoprotein</keyword>
<dbReference type="eggNOG" id="COG1538">
    <property type="taxonomic scope" value="Bacteria"/>
</dbReference>
<keyword evidence="2" id="KW-0812">Transmembrane</keyword>
<dbReference type="PANTHER" id="PTHR30203">
    <property type="entry name" value="OUTER MEMBRANE CATION EFFLUX PROTEIN"/>
    <property type="match status" value="1"/>
</dbReference>
<dbReference type="PROSITE" id="PS51257">
    <property type="entry name" value="PROKAR_LIPOPROTEIN"/>
    <property type="match status" value="1"/>
</dbReference>
<feature type="signal peptide" evidence="2">
    <location>
        <begin position="1"/>
        <end position="27"/>
    </location>
</feature>
<sequence length="489" mass="52296">MRSPVFPLRLLTAVAAATLLAACSTMAPDYERPLSVVPDTWAATPANAPAISTSGNDADGAPTAEALGWREFFADEKLRKVIELALRNNRDLRVSTLNVERLQALYQVQRAELLPSISAGVGQSAQRLPADLSQAGQSVISRQYSGTVGISAYELDLFGRVRSLKDAALSQYLATEQAQRSAQISLISQVSVAYMTLAADRELLALAEQTLQSRRETLRLTQRMQELGVSSTLDLRQVQSTVDSARADVASYSQLVAQDGNALNMLVGASVPSALLPSDISSAALTLTQDLAAGLPSDTLLMRPDVQQAEKTLEAANANIGAARAAFFPRISLTASTGSASADLDNLFKSGQEFWSFSPQISIPIFSGGRNRANLRVSELDRDIAVAQYEKAIQSAFKEVSDALAQRATVGEQTAAQEALAASTQDALRLARARYDKGIDDYLTTLDAQRSSYAAQQALISARLAQQINRVTVYKVLGGGLRETGTPKG</sequence>
<dbReference type="OrthoDB" id="9770517at2"/>
<keyword evidence="2" id="KW-1134">Transmembrane beta strand</keyword>
<feature type="chain" id="PRO_5001431498" evidence="2">
    <location>
        <begin position="28"/>
        <end position="489"/>
    </location>
</feature>